<dbReference type="SUPFAM" id="SSF53955">
    <property type="entry name" value="Lysozyme-like"/>
    <property type="match status" value="1"/>
</dbReference>
<evidence type="ECO:0000256" key="4">
    <source>
        <dbReference type="ARBA" id="ARBA00022679"/>
    </source>
</evidence>
<evidence type="ECO:0000256" key="7">
    <source>
        <dbReference type="ARBA" id="ARBA00034000"/>
    </source>
</evidence>
<evidence type="ECO:0000256" key="5">
    <source>
        <dbReference type="ARBA" id="ARBA00022801"/>
    </source>
</evidence>
<dbReference type="Pfam" id="PF00905">
    <property type="entry name" value="Transpeptidase"/>
    <property type="match status" value="1"/>
</dbReference>
<comment type="catalytic activity">
    <reaction evidence="8">
        <text>[GlcNAc-(1-&gt;4)-Mur2Ac(oyl-L-Ala-gamma-D-Glu-L-Lys-D-Ala-D-Ala)](n)-di-trans,octa-cis-undecaprenyl diphosphate + beta-D-GlcNAc-(1-&gt;4)-Mur2Ac(oyl-L-Ala-gamma-D-Glu-L-Lys-D-Ala-D-Ala)-di-trans,octa-cis-undecaprenyl diphosphate = [GlcNAc-(1-&gt;4)-Mur2Ac(oyl-L-Ala-gamma-D-Glu-L-Lys-D-Ala-D-Ala)](n+1)-di-trans,octa-cis-undecaprenyl diphosphate + di-trans,octa-cis-undecaprenyl diphosphate + H(+)</text>
        <dbReference type="Rhea" id="RHEA:23708"/>
        <dbReference type="Rhea" id="RHEA-COMP:9602"/>
        <dbReference type="Rhea" id="RHEA-COMP:9603"/>
        <dbReference type="ChEBI" id="CHEBI:15378"/>
        <dbReference type="ChEBI" id="CHEBI:58405"/>
        <dbReference type="ChEBI" id="CHEBI:60033"/>
        <dbReference type="ChEBI" id="CHEBI:78435"/>
        <dbReference type="EC" id="2.4.99.28"/>
    </reaction>
</comment>
<dbReference type="Proteomes" id="UP001432099">
    <property type="component" value="Chromosome"/>
</dbReference>
<evidence type="ECO:0000256" key="1">
    <source>
        <dbReference type="ARBA" id="ARBA00022645"/>
    </source>
</evidence>
<dbReference type="Pfam" id="PF00912">
    <property type="entry name" value="Transgly"/>
    <property type="match status" value="1"/>
</dbReference>
<comment type="catalytic activity">
    <reaction evidence="7">
        <text>Preferential cleavage: (Ac)2-L-Lys-D-Ala-|-D-Ala. Also transpeptidation of peptidyl-alanyl moieties that are N-acyl substituents of D-alanine.</text>
        <dbReference type="EC" id="3.4.16.4"/>
    </reaction>
</comment>
<gene>
    <name evidence="11" type="ORF">T23_05980</name>
</gene>
<dbReference type="PANTHER" id="PTHR32282">
    <property type="entry name" value="BINDING PROTEIN TRANSPEPTIDASE, PUTATIVE-RELATED"/>
    <property type="match status" value="1"/>
</dbReference>
<evidence type="ECO:0000313" key="11">
    <source>
        <dbReference type="EMBL" id="BEH90496.1"/>
    </source>
</evidence>
<dbReference type="EMBL" id="AP028127">
    <property type="protein sequence ID" value="BEH90496.1"/>
    <property type="molecule type" value="Genomic_DNA"/>
</dbReference>
<dbReference type="CDD" id="cd06577">
    <property type="entry name" value="PASTA_pknB"/>
    <property type="match status" value="2"/>
</dbReference>
<evidence type="ECO:0000256" key="6">
    <source>
        <dbReference type="ARBA" id="ARBA00023268"/>
    </source>
</evidence>
<protein>
    <recommendedName>
        <fullName evidence="10">PASTA domain-containing protein</fullName>
    </recommendedName>
</protein>
<dbReference type="PANTHER" id="PTHR32282:SF29">
    <property type="entry name" value="PENICILLIN-BINDING PROTEIN 1A"/>
    <property type="match status" value="1"/>
</dbReference>
<name>A0ABM8IGW8_9FIRM</name>
<feature type="compositionally biased region" description="Acidic residues" evidence="9">
    <location>
        <begin position="960"/>
        <end position="969"/>
    </location>
</feature>
<keyword evidence="5" id="KW-0378">Hydrolase</keyword>
<keyword evidence="3" id="KW-0328">Glycosyltransferase</keyword>
<keyword evidence="2" id="KW-0645">Protease</keyword>
<dbReference type="PROSITE" id="PS51178">
    <property type="entry name" value="PASTA"/>
    <property type="match status" value="1"/>
</dbReference>
<evidence type="ECO:0000256" key="9">
    <source>
        <dbReference type="SAM" id="MobiDB-lite"/>
    </source>
</evidence>
<dbReference type="SUPFAM" id="SSF56601">
    <property type="entry name" value="beta-lactamase/transpeptidase-like"/>
    <property type="match status" value="1"/>
</dbReference>
<dbReference type="InterPro" id="IPR023346">
    <property type="entry name" value="Lysozyme-like_dom_sf"/>
</dbReference>
<reference evidence="11" key="1">
    <citation type="journal article" date="2024" name="Int. J. Syst. Evol. Microbiol.">
        <title>Turicibacter faecis sp. nov., isolated from faeces of heart failure mouse model.</title>
        <authorList>
            <person name="Imamura Y."/>
            <person name="Motooka D."/>
            <person name="Nakajima Y."/>
            <person name="Ito S."/>
            <person name="Kitakaze M."/>
            <person name="Iida T."/>
            <person name="Nakamura S."/>
        </authorList>
    </citation>
    <scope>NUCLEOTIDE SEQUENCE</scope>
    <source>
        <strain evidence="11">TC023</strain>
    </source>
</reference>
<evidence type="ECO:0000259" key="10">
    <source>
        <dbReference type="PROSITE" id="PS51178"/>
    </source>
</evidence>
<keyword evidence="4" id="KW-0808">Transferase</keyword>
<dbReference type="NCBIfam" id="TIGR02074">
    <property type="entry name" value="PBP_1a_fam"/>
    <property type="match status" value="1"/>
</dbReference>
<dbReference type="InterPro" id="IPR001264">
    <property type="entry name" value="Glyco_trans_51"/>
</dbReference>
<evidence type="ECO:0000256" key="3">
    <source>
        <dbReference type="ARBA" id="ARBA00022676"/>
    </source>
</evidence>
<dbReference type="Gene3D" id="3.30.10.20">
    <property type="match status" value="2"/>
</dbReference>
<dbReference type="Pfam" id="PF03793">
    <property type="entry name" value="PASTA"/>
    <property type="match status" value="1"/>
</dbReference>
<evidence type="ECO:0000256" key="8">
    <source>
        <dbReference type="ARBA" id="ARBA00049902"/>
    </source>
</evidence>
<accession>A0ABM8IGW8</accession>
<keyword evidence="6" id="KW-0511">Multifunctional enzyme</keyword>
<organism evidence="11 12">
    <name type="scientific">Turicibacter faecis</name>
    <dbReference type="NCBI Taxonomy" id="2963365"/>
    <lineage>
        <taxon>Bacteria</taxon>
        <taxon>Bacillati</taxon>
        <taxon>Bacillota</taxon>
        <taxon>Erysipelotrichia</taxon>
        <taxon>Erysipelotrichales</taxon>
        <taxon>Turicibacteraceae</taxon>
        <taxon>Turicibacter</taxon>
    </lineage>
</organism>
<dbReference type="InterPro" id="IPR012338">
    <property type="entry name" value="Beta-lactam/transpept-like"/>
</dbReference>
<dbReference type="Gene3D" id="3.40.710.10">
    <property type="entry name" value="DD-peptidase/beta-lactamase superfamily"/>
    <property type="match status" value="1"/>
</dbReference>
<proteinExistence type="predicted"/>
<dbReference type="InterPro" id="IPR050396">
    <property type="entry name" value="Glycosyltr_51/Transpeptidase"/>
</dbReference>
<sequence length="983" mass="107641">MMIGSFILIKTIETAPELDVSKIYATESTIIYDKDGNIIDELGIQKREWVSYQDISPVLIDAIIATEDSKFYEHSGADWQRFLVALIGNLQSGDFDQGASTLTQQLIKQTHLTSEKSIDRKIKELYLAIKIEKQLTKEQIIEAYLNYSPFGGGINGIQKAAEYYFGTTANDLTLSQAATLAGLVQAPENYRPDRYADSAEKRRDIVLKLMVKHGYITKDLANLAAAEPITDMLVYHKSDEFDNTKYQSFIDAVLNEIENKYDLDPYSGLQIYTTLDPEAQSLVYDIQNSNKYVDWSATGLAKSTDVQSGIVFMDTQTGQVRAIGGGVNEEGVERGVNFATQLKRQPGSTAKPIFAYGPAIEYLKWGSGTTLDDELYTYQDGSGRIVHNYNHEYQGRMTIRYALNKSLNVPAVKAFNAVGAKDVQAFAENLGFEFNDEETLYESMAIGGASTGYSPLQMAAAYATFGNGGIYNEPITVEKIITNDGTVIKADQESHRAISEETAYLLTDMLHTVMTEGTGTTANVGSMYLSGKTGTTNLDPSERSKYGYPDNAIRDSWFVGYSNYYTAAIWTGFNENKDGYITQSSQSKPWYVFNTLMKYLNPAGYEEPKRPSSIQSHSIEQESGDKDGEVQSPSKFTPSQYISSELFIKGHGPKGTSTRFQQLSTPKNFAGSYTGSALQFSWDHIKGYTLSTSEITSQIANAASLATKATNISQMPKLNPTESELRMMLKQIQIIGATVYDVYARDYAGSEVLLGSTTSNALTIDNVSIGDMARYKDFYIRARYENSGALTSENSNSITINCENCSKPVTIPNMKGWTKQQVEEWASTNGVNVSYSETASNEVDAGLVLSTSPATGTIFPGETLSVVIASAQLVVPNFKNESDFISQYQAWASLNSVNVSIKEEFHATLPKGAYIGSNPGIGSAISPGSTLTITISKGPKGNDSTTPPPSTGPDQSPDQSPDDLPDDENSGILGFPENDDSTD</sequence>
<dbReference type="Gene3D" id="1.10.3810.10">
    <property type="entry name" value="Biosynthetic peptidoglycan transglycosylase-like"/>
    <property type="match status" value="1"/>
</dbReference>
<keyword evidence="12" id="KW-1185">Reference proteome</keyword>
<feature type="region of interest" description="Disordered" evidence="9">
    <location>
        <begin position="607"/>
        <end position="635"/>
    </location>
</feature>
<evidence type="ECO:0000256" key="2">
    <source>
        <dbReference type="ARBA" id="ARBA00022670"/>
    </source>
</evidence>
<feature type="compositionally biased region" description="Basic and acidic residues" evidence="9">
    <location>
        <begin position="619"/>
        <end position="629"/>
    </location>
</feature>
<feature type="domain" description="PASTA" evidence="10">
    <location>
        <begin position="807"/>
        <end position="870"/>
    </location>
</feature>
<dbReference type="SMART" id="SM00740">
    <property type="entry name" value="PASTA"/>
    <property type="match status" value="2"/>
</dbReference>
<keyword evidence="1" id="KW-0121">Carboxypeptidase</keyword>
<dbReference type="InterPro" id="IPR005543">
    <property type="entry name" value="PASTA_dom"/>
</dbReference>
<dbReference type="InterPro" id="IPR036950">
    <property type="entry name" value="PBP_transglycosylase"/>
</dbReference>
<dbReference type="InterPro" id="IPR001460">
    <property type="entry name" value="PCN-bd_Tpept"/>
</dbReference>
<feature type="region of interest" description="Disordered" evidence="9">
    <location>
        <begin position="929"/>
        <end position="983"/>
    </location>
</feature>
<evidence type="ECO:0000313" key="12">
    <source>
        <dbReference type="Proteomes" id="UP001432099"/>
    </source>
</evidence>